<dbReference type="InterPro" id="IPR004358">
    <property type="entry name" value="Sig_transdc_His_kin-like_C"/>
</dbReference>
<feature type="transmembrane region" description="Helical" evidence="11">
    <location>
        <begin position="20"/>
        <end position="38"/>
    </location>
</feature>
<dbReference type="PANTHER" id="PTHR45453">
    <property type="entry name" value="PHOSPHATE REGULON SENSOR PROTEIN PHOR"/>
    <property type="match status" value="1"/>
</dbReference>
<comment type="caution">
    <text evidence="13">The sequence shown here is derived from an EMBL/GenBank/DDBJ whole genome shotgun (WGS) entry which is preliminary data.</text>
</comment>
<reference evidence="13" key="2">
    <citation type="submission" date="2021-04" db="EMBL/GenBank/DDBJ databases">
        <authorList>
            <person name="Gilroy R."/>
        </authorList>
    </citation>
    <scope>NUCLEOTIDE SEQUENCE</scope>
    <source>
        <strain evidence="13">ChiBcec2-3848</strain>
    </source>
</reference>
<evidence type="ECO:0000256" key="2">
    <source>
        <dbReference type="ARBA" id="ARBA00004651"/>
    </source>
</evidence>
<dbReference type="InterPro" id="IPR005467">
    <property type="entry name" value="His_kinase_dom"/>
</dbReference>
<dbReference type="PRINTS" id="PR00344">
    <property type="entry name" value="BCTRLSENSOR"/>
</dbReference>
<feature type="domain" description="Histidine kinase" evidence="12">
    <location>
        <begin position="128"/>
        <end position="330"/>
    </location>
</feature>
<evidence type="ECO:0000256" key="10">
    <source>
        <dbReference type="ARBA" id="ARBA00023136"/>
    </source>
</evidence>
<dbReference type="GO" id="GO:0005886">
    <property type="term" value="C:plasma membrane"/>
    <property type="evidence" value="ECO:0007669"/>
    <property type="project" value="UniProtKB-SubCell"/>
</dbReference>
<dbReference type="SUPFAM" id="SSF55874">
    <property type="entry name" value="ATPase domain of HSP90 chaperone/DNA topoisomerase II/histidine kinase"/>
    <property type="match status" value="1"/>
</dbReference>
<dbReference type="GO" id="GO:0016036">
    <property type="term" value="P:cellular response to phosphate starvation"/>
    <property type="evidence" value="ECO:0007669"/>
    <property type="project" value="TreeGrafter"/>
</dbReference>
<dbReference type="InterPro" id="IPR003594">
    <property type="entry name" value="HATPase_dom"/>
</dbReference>
<reference evidence="13" key="1">
    <citation type="journal article" date="2021" name="PeerJ">
        <title>Extensive microbial diversity within the chicken gut microbiome revealed by metagenomics and culture.</title>
        <authorList>
            <person name="Gilroy R."/>
            <person name="Ravi A."/>
            <person name="Getino M."/>
            <person name="Pursley I."/>
            <person name="Horton D.L."/>
            <person name="Alikhan N.F."/>
            <person name="Baker D."/>
            <person name="Gharbi K."/>
            <person name="Hall N."/>
            <person name="Watson M."/>
            <person name="Adriaenssens E.M."/>
            <person name="Foster-Nyarko E."/>
            <person name="Jarju S."/>
            <person name="Secka A."/>
            <person name="Antonio M."/>
            <person name="Oren A."/>
            <person name="Chaudhuri R.R."/>
            <person name="La Ragione R."/>
            <person name="Hildebrand F."/>
            <person name="Pallen M.J."/>
        </authorList>
    </citation>
    <scope>NUCLEOTIDE SEQUENCE</scope>
    <source>
        <strain evidence="13">ChiBcec2-3848</strain>
    </source>
</reference>
<name>A0A9D2PPQ1_9FIRM</name>
<comment type="subcellular location">
    <subcellularLocation>
        <location evidence="2">Cell membrane</location>
        <topology evidence="2">Multi-pass membrane protein</topology>
    </subcellularLocation>
</comment>
<dbReference type="InterPro" id="IPR036890">
    <property type="entry name" value="HATPase_C_sf"/>
</dbReference>
<dbReference type="SMART" id="SM00387">
    <property type="entry name" value="HATPase_c"/>
    <property type="match status" value="1"/>
</dbReference>
<keyword evidence="10 11" id="KW-0472">Membrane</keyword>
<evidence type="ECO:0000313" key="14">
    <source>
        <dbReference type="Proteomes" id="UP000823886"/>
    </source>
</evidence>
<keyword evidence="9" id="KW-0902">Two-component regulatory system</keyword>
<dbReference type="EMBL" id="DWVZ01000146">
    <property type="protein sequence ID" value="HJC64084.1"/>
    <property type="molecule type" value="Genomic_DNA"/>
</dbReference>
<evidence type="ECO:0000256" key="11">
    <source>
        <dbReference type="SAM" id="Phobius"/>
    </source>
</evidence>
<keyword evidence="8 11" id="KW-1133">Transmembrane helix</keyword>
<dbReference type="GO" id="GO:0004721">
    <property type="term" value="F:phosphoprotein phosphatase activity"/>
    <property type="evidence" value="ECO:0007669"/>
    <property type="project" value="TreeGrafter"/>
</dbReference>
<dbReference type="PANTHER" id="PTHR45453:SF2">
    <property type="entry name" value="HISTIDINE KINASE"/>
    <property type="match status" value="1"/>
</dbReference>
<evidence type="ECO:0000313" key="13">
    <source>
        <dbReference type="EMBL" id="HJC64084.1"/>
    </source>
</evidence>
<dbReference type="Proteomes" id="UP000823886">
    <property type="component" value="Unassembled WGS sequence"/>
</dbReference>
<evidence type="ECO:0000256" key="7">
    <source>
        <dbReference type="ARBA" id="ARBA00022777"/>
    </source>
</evidence>
<evidence type="ECO:0000256" key="8">
    <source>
        <dbReference type="ARBA" id="ARBA00022989"/>
    </source>
</evidence>
<dbReference type="AlphaFoldDB" id="A0A9D2PPQ1"/>
<evidence type="ECO:0000256" key="3">
    <source>
        <dbReference type="ARBA" id="ARBA00012438"/>
    </source>
</evidence>
<organism evidence="13 14">
    <name type="scientific">Candidatus Blautia merdavium</name>
    <dbReference type="NCBI Taxonomy" id="2838494"/>
    <lineage>
        <taxon>Bacteria</taxon>
        <taxon>Bacillati</taxon>
        <taxon>Bacillota</taxon>
        <taxon>Clostridia</taxon>
        <taxon>Lachnospirales</taxon>
        <taxon>Lachnospiraceae</taxon>
        <taxon>Blautia</taxon>
    </lineage>
</organism>
<evidence type="ECO:0000256" key="6">
    <source>
        <dbReference type="ARBA" id="ARBA00022692"/>
    </source>
</evidence>
<evidence type="ECO:0000259" key="12">
    <source>
        <dbReference type="PROSITE" id="PS50109"/>
    </source>
</evidence>
<dbReference type="PROSITE" id="PS50109">
    <property type="entry name" value="HIS_KIN"/>
    <property type="match status" value="1"/>
</dbReference>
<keyword evidence="7 13" id="KW-0418">Kinase</keyword>
<keyword evidence="4" id="KW-1003">Cell membrane</keyword>
<accession>A0A9D2PPQ1</accession>
<dbReference type="InterPro" id="IPR050351">
    <property type="entry name" value="BphY/WalK/GraS-like"/>
</dbReference>
<keyword evidence="6 11" id="KW-0812">Transmembrane</keyword>
<evidence type="ECO:0000256" key="4">
    <source>
        <dbReference type="ARBA" id="ARBA00022475"/>
    </source>
</evidence>
<evidence type="ECO:0000256" key="9">
    <source>
        <dbReference type="ARBA" id="ARBA00023012"/>
    </source>
</evidence>
<dbReference type="GO" id="GO:0000155">
    <property type="term" value="F:phosphorelay sensor kinase activity"/>
    <property type="evidence" value="ECO:0007669"/>
    <property type="project" value="TreeGrafter"/>
</dbReference>
<keyword evidence="5" id="KW-0808">Transferase</keyword>
<feature type="transmembrane region" description="Helical" evidence="11">
    <location>
        <begin position="44"/>
        <end position="63"/>
    </location>
</feature>
<sequence length="334" mass="39069">MRQEGKFLWEYIRQYRKTAAFSLLLLLTFWLLFLLYHLPFQAAGYGTVLTLFWGALLLVPDYFRFRKKHRLLVQLREKAFGELQFLPVPRGILEEDYQEFLAVGNRRLSEMEDSMNRKYTDLMDYYTLWVHQIKTPIASMRLTLQEADSPLGRELTGDLMRIEQYVEMVLCYLRLDSDSTDYVFQEYSLDAMIRQAVKKFSPSFIQKKIRLDYRGTQAAVVTDEKWLLFVMEQILSNGLKYTRQQGCITIEVRQPLLLCIRDTGIGIAKEDLPRVFEKGYTGYNGRTDKKASGIGLYLCKRICRNLGHAIAITSRPGEGTEVCLDLRRKEIRAE</sequence>
<proteinExistence type="predicted"/>
<comment type="catalytic activity">
    <reaction evidence="1">
        <text>ATP + protein L-histidine = ADP + protein N-phospho-L-histidine.</text>
        <dbReference type="EC" id="2.7.13.3"/>
    </reaction>
</comment>
<dbReference type="Pfam" id="PF02518">
    <property type="entry name" value="HATPase_c"/>
    <property type="match status" value="1"/>
</dbReference>
<dbReference type="Gene3D" id="3.30.565.10">
    <property type="entry name" value="Histidine kinase-like ATPase, C-terminal domain"/>
    <property type="match status" value="1"/>
</dbReference>
<gene>
    <name evidence="13" type="ORF">H9753_10785</name>
</gene>
<evidence type="ECO:0000256" key="5">
    <source>
        <dbReference type="ARBA" id="ARBA00022679"/>
    </source>
</evidence>
<dbReference type="EC" id="2.7.13.3" evidence="3"/>
<protein>
    <recommendedName>
        <fullName evidence="3">histidine kinase</fullName>
        <ecNumber evidence="3">2.7.13.3</ecNumber>
    </recommendedName>
</protein>
<evidence type="ECO:0000256" key="1">
    <source>
        <dbReference type="ARBA" id="ARBA00000085"/>
    </source>
</evidence>